<sequence length="463" mass="50967">MLLDLIRDSFVGQLIYYSSGRRILRHPEDKPTFSLPARYSTSQRDLGVPSETATLTDQRKQSRAITNERGEGIPEEEIIRSSQDVEKADTNKVKDPVHDTNLVTWYGPDDPDYPQNWSLLKRCFVTFDICVLTFSIYIGSSIYAPGIGDLSSEFGVSSTAATLGLTMFIVGYGVGPMFLAPLSEVPQLGRTTVYIVFLLIFVVIQVPTALCKNLGALLPLRFIAGFVGSPALATGAASLLDMWPPEDWPVVVGLWSVAGTCGPVLGPLIGGFAAEAKGWNWTIWILLWLAGCSLAFLSIFLPETSGQAILYRRAVRLRRITGNHNLRSQSELDSQHLSIPELAKTTLVRPFVLALREPIVACWNAYVALIYGILYIFIESFGVVFVENHGFDLGQNGLAFIGLLCGSLVAYLGLLPYGLLVLKPMFKENRFVPEARLPIAMVGAVLLPVSAFREWFVNNTNVE</sequence>
<feature type="transmembrane region" description="Helical" evidence="5">
    <location>
        <begin position="281"/>
        <end position="302"/>
    </location>
</feature>
<feature type="transmembrane region" description="Helical" evidence="5">
    <location>
        <begin position="222"/>
        <end position="243"/>
    </location>
</feature>
<evidence type="ECO:0000259" key="6">
    <source>
        <dbReference type="PROSITE" id="PS50850"/>
    </source>
</evidence>
<dbReference type="Pfam" id="PF07690">
    <property type="entry name" value="MFS_1"/>
    <property type="match status" value="1"/>
</dbReference>
<feature type="transmembrane region" description="Helical" evidence="5">
    <location>
        <begin position="123"/>
        <end position="144"/>
    </location>
</feature>
<dbReference type="Proteomes" id="UP000309038">
    <property type="component" value="Unassembled WGS sequence"/>
</dbReference>
<proteinExistence type="predicted"/>
<dbReference type="InterPro" id="IPR036259">
    <property type="entry name" value="MFS_trans_sf"/>
</dbReference>
<dbReference type="GO" id="GO:0005886">
    <property type="term" value="C:plasma membrane"/>
    <property type="evidence" value="ECO:0007669"/>
    <property type="project" value="TreeGrafter"/>
</dbReference>
<dbReference type="InterPro" id="IPR020846">
    <property type="entry name" value="MFS_dom"/>
</dbReference>
<feature type="transmembrane region" description="Helical" evidence="5">
    <location>
        <begin position="434"/>
        <end position="452"/>
    </location>
</feature>
<dbReference type="GO" id="GO:1990961">
    <property type="term" value="P:xenobiotic detoxification by transmembrane export across the plasma membrane"/>
    <property type="evidence" value="ECO:0007669"/>
    <property type="project" value="TreeGrafter"/>
</dbReference>
<keyword evidence="2 5" id="KW-0812">Transmembrane</keyword>
<dbReference type="GO" id="GO:0015244">
    <property type="term" value="F:fluconazole transmembrane transporter activity"/>
    <property type="evidence" value="ECO:0007669"/>
    <property type="project" value="TreeGrafter"/>
</dbReference>
<gene>
    <name evidence="7" type="ORF">EW026_g5337</name>
</gene>
<dbReference type="AlphaFoldDB" id="A0A4S4KEU0"/>
<feature type="transmembrane region" description="Helical" evidence="5">
    <location>
        <begin position="191"/>
        <end position="210"/>
    </location>
</feature>
<organism evidence="7 8">
    <name type="scientific">Hermanssonia centrifuga</name>
    <dbReference type="NCBI Taxonomy" id="98765"/>
    <lineage>
        <taxon>Eukaryota</taxon>
        <taxon>Fungi</taxon>
        <taxon>Dikarya</taxon>
        <taxon>Basidiomycota</taxon>
        <taxon>Agaricomycotina</taxon>
        <taxon>Agaricomycetes</taxon>
        <taxon>Polyporales</taxon>
        <taxon>Meruliaceae</taxon>
        <taxon>Hermanssonia</taxon>
    </lineage>
</organism>
<name>A0A4S4KEU0_9APHY</name>
<comment type="subcellular location">
    <subcellularLocation>
        <location evidence="1">Membrane</location>
        <topology evidence="1">Multi-pass membrane protein</topology>
    </subcellularLocation>
</comment>
<feature type="transmembrane region" description="Helical" evidence="5">
    <location>
        <begin position="250"/>
        <end position="269"/>
    </location>
</feature>
<evidence type="ECO:0000256" key="1">
    <source>
        <dbReference type="ARBA" id="ARBA00004141"/>
    </source>
</evidence>
<evidence type="ECO:0000256" key="5">
    <source>
        <dbReference type="SAM" id="Phobius"/>
    </source>
</evidence>
<dbReference type="PANTHER" id="PTHR23502">
    <property type="entry name" value="MAJOR FACILITATOR SUPERFAMILY"/>
    <property type="match status" value="1"/>
</dbReference>
<protein>
    <recommendedName>
        <fullName evidence="6">Major facilitator superfamily (MFS) profile domain-containing protein</fullName>
    </recommendedName>
</protein>
<dbReference type="Gene3D" id="1.20.1250.20">
    <property type="entry name" value="MFS general substrate transporter like domains"/>
    <property type="match status" value="1"/>
</dbReference>
<evidence type="ECO:0000256" key="4">
    <source>
        <dbReference type="ARBA" id="ARBA00023136"/>
    </source>
</evidence>
<comment type="caution">
    <text evidence="7">The sequence shown here is derived from an EMBL/GenBank/DDBJ whole genome shotgun (WGS) entry which is preliminary data.</text>
</comment>
<reference evidence="7 8" key="1">
    <citation type="submission" date="2019-02" db="EMBL/GenBank/DDBJ databases">
        <title>Genome sequencing of the rare red list fungi Phlebia centrifuga.</title>
        <authorList>
            <person name="Buettner E."/>
            <person name="Kellner H."/>
        </authorList>
    </citation>
    <scope>NUCLEOTIDE SEQUENCE [LARGE SCALE GENOMIC DNA]</scope>
    <source>
        <strain evidence="7 8">DSM 108282</strain>
    </source>
</reference>
<feature type="domain" description="Major facilitator superfamily (MFS) profile" evidence="6">
    <location>
        <begin position="125"/>
        <end position="463"/>
    </location>
</feature>
<accession>A0A4S4KEU0</accession>
<dbReference type="SUPFAM" id="SSF103473">
    <property type="entry name" value="MFS general substrate transporter"/>
    <property type="match status" value="1"/>
</dbReference>
<dbReference type="InterPro" id="IPR011701">
    <property type="entry name" value="MFS"/>
</dbReference>
<feature type="transmembrane region" description="Helical" evidence="5">
    <location>
        <begin position="359"/>
        <end position="378"/>
    </location>
</feature>
<keyword evidence="8" id="KW-1185">Reference proteome</keyword>
<evidence type="ECO:0000313" key="7">
    <source>
        <dbReference type="EMBL" id="THG96506.1"/>
    </source>
</evidence>
<dbReference type="PROSITE" id="PS50850">
    <property type="entry name" value="MFS"/>
    <property type="match status" value="1"/>
</dbReference>
<evidence type="ECO:0000256" key="2">
    <source>
        <dbReference type="ARBA" id="ARBA00022692"/>
    </source>
</evidence>
<dbReference type="EMBL" id="SGPJ01000230">
    <property type="protein sequence ID" value="THG96506.1"/>
    <property type="molecule type" value="Genomic_DNA"/>
</dbReference>
<feature type="transmembrane region" description="Helical" evidence="5">
    <location>
        <begin position="156"/>
        <end position="179"/>
    </location>
</feature>
<evidence type="ECO:0000313" key="8">
    <source>
        <dbReference type="Proteomes" id="UP000309038"/>
    </source>
</evidence>
<dbReference type="PANTHER" id="PTHR23502:SF23">
    <property type="entry name" value="FLUCONAZOLE RESISTANCE PROTEIN 1"/>
    <property type="match status" value="1"/>
</dbReference>
<keyword evidence="4 5" id="KW-0472">Membrane</keyword>
<keyword evidence="3 5" id="KW-1133">Transmembrane helix</keyword>
<feature type="transmembrane region" description="Helical" evidence="5">
    <location>
        <begin position="398"/>
        <end position="422"/>
    </location>
</feature>
<evidence type="ECO:0000256" key="3">
    <source>
        <dbReference type="ARBA" id="ARBA00022989"/>
    </source>
</evidence>